<evidence type="ECO:0000313" key="3">
    <source>
        <dbReference type="EMBL" id="AMP04432.1"/>
    </source>
</evidence>
<feature type="domain" description="Fimbrial-type adhesion" evidence="2">
    <location>
        <begin position="30"/>
        <end position="178"/>
    </location>
</feature>
<dbReference type="InterPro" id="IPR000259">
    <property type="entry name" value="Adhesion_dom_fimbrial"/>
</dbReference>
<dbReference type="PANTHER" id="PTHR33420:SF26">
    <property type="entry name" value="FIMBRIAL SUBUNIT"/>
    <property type="match status" value="1"/>
</dbReference>
<dbReference type="InterPro" id="IPR008966">
    <property type="entry name" value="Adhesion_dom_sf"/>
</dbReference>
<keyword evidence="1" id="KW-0732">Signal</keyword>
<protein>
    <submittedName>
        <fullName evidence="3">Fimbrial family protein</fullName>
    </submittedName>
</protein>
<dbReference type="AlphaFoldDB" id="A0A127Q453"/>
<organism evidence="3 4">
    <name type="scientific">Collimonas pratensis</name>
    <dbReference type="NCBI Taxonomy" id="279113"/>
    <lineage>
        <taxon>Bacteria</taxon>
        <taxon>Pseudomonadati</taxon>
        <taxon>Pseudomonadota</taxon>
        <taxon>Betaproteobacteria</taxon>
        <taxon>Burkholderiales</taxon>
        <taxon>Oxalobacteraceae</taxon>
        <taxon>Collimonas</taxon>
    </lineage>
</organism>
<accession>A0A127Q453</accession>
<dbReference type="GO" id="GO:0009289">
    <property type="term" value="C:pilus"/>
    <property type="evidence" value="ECO:0007669"/>
    <property type="project" value="InterPro"/>
</dbReference>
<gene>
    <name evidence="3" type="ORF">CPter91_2062</name>
</gene>
<dbReference type="GO" id="GO:0043709">
    <property type="term" value="P:cell adhesion involved in single-species biofilm formation"/>
    <property type="evidence" value="ECO:0007669"/>
    <property type="project" value="TreeGrafter"/>
</dbReference>
<feature type="signal peptide" evidence="1">
    <location>
        <begin position="1"/>
        <end position="24"/>
    </location>
</feature>
<sequence length="179" mass="17653">MKQMTIAKLVAVAAAGLLSQAAFADGGTVNFNGQIVDSPCSIDPSSQNITVPMGTVSRAVLNGAAGKKANPSKFQILLTNCGATAKGATVTFTGTTDANVTDDLALANAGQVGVTTATGVAIELGDSAGTKIPVGSASGTYVLGLGNNPLNFQAAYVSTGPAVTVGPANSTAQFVVTYL</sequence>
<feature type="chain" id="PRO_5007277506" evidence="1">
    <location>
        <begin position="25"/>
        <end position="179"/>
    </location>
</feature>
<reference evidence="3 4" key="1">
    <citation type="submission" date="2015-11" db="EMBL/GenBank/DDBJ databases">
        <title>Exploring the genomic traits of fungus-feeding bacterial genus Collimonas.</title>
        <authorList>
            <person name="Song C."/>
            <person name="Schmidt R."/>
            <person name="de Jager V."/>
            <person name="Krzyzanowska D."/>
            <person name="Jongedijk E."/>
            <person name="Cankar K."/>
            <person name="Beekwilder J."/>
            <person name="van Veen A."/>
            <person name="de Boer W."/>
            <person name="van Veen J.A."/>
            <person name="Garbeva P."/>
        </authorList>
    </citation>
    <scope>NUCLEOTIDE SEQUENCE [LARGE SCALE GENOMIC DNA]</scope>
    <source>
        <strain evidence="3 4">Ter91</strain>
    </source>
</reference>
<dbReference type="Pfam" id="PF00419">
    <property type="entry name" value="Fimbrial"/>
    <property type="match status" value="1"/>
</dbReference>
<dbReference type="InterPro" id="IPR050263">
    <property type="entry name" value="Bact_Fimbrial_Adh_Pro"/>
</dbReference>
<evidence type="ECO:0000313" key="4">
    <source>
        <dbReference type="Proteomes" id="UP000074561"/>
    </source>
</evidence>
<dbReference type="PATRIC" id="fig|279113.9.peg.2049"/>
<dbReference type="SUPFAM" id="SSF49401">
    <property type="entry name" value="Bacterial adhesins"/>
    <property type="match status" value="1"/>
</dbReference>
<dbReference type="STRING" id="279113.CPter91_2062"/>
<dbReference type="OrthoDB" id="6522787at2"/>
<name>A0A127Q453_9BURK</name>
<evidence type="ECO:0000259" key="2">
    <source>
        <dbReference type="Pfam" id="PF00419"/>
    </source>
</evidence>
<dbReference type="RefSeq" id="WP_061939667.1">
    <property type="nucleotide sequence ID" value="NZ_JBAUGN010000040.1"/>
</dbReference>
<dbReference type="KEGG" id="cpra:CPter91_2062"/>
<dbReference type="Gene3D" id="2.60.40.1090">
    <property type="entry name" value="Fimbrial-type adhesion domain"/>
    <property type="match status" value="1"/>
</dbReference>
<dbReference type="InterPro" id="IPR036937">
    <property type="entry name" value="Adhesion_dom_fimbrial_sf"/>
</dbReference>
<proteinExistence type="predicted"/>
<dbReference type="EMBL" id="CP013234">
    <property type="protein sequence ID" value="AMP04432.1"/>
    <property type="molecule type" value="Genomic_DNA"/>
</dbReference>
<dbReference type="Proteomes" id="UP000074561">
    <property type="component" value="Chromosome"/>
</dbReference>
<evidence type="ECO:0000256" key="1">
    <source>
        <dbReference type="SAM" id="SignalP"/>
    </source>
</evidence>
<dbReference type="PANTHER" id="PTHR33420">
    <property type="entry name" value="FIMBRIAL SUBUNIT ELFA-RELATED"/>
    <property type="match status" value="1"/>
</dbReference>